<evidence type="ECO:0000313" key="1">
    <source>
        <dbReference type="EMBL" id="KAG9248923.1"/>
    </source>
</evidence>
<sequence length="251" mass="28266">MVYVLFDEAFAKETFTFTFSAGPTLNLNFDKPISLAVLPERPFKRRRALSDIDGGDGNGERKKRRLRLHLITSRLSRPFSQPATNIANRGIAPKVSILGKHQPATRSKVRRAAIMNALRLRLDEAKACMLREAEKGREAPALKEIMDQKRSYELPPSPLGFSNYDALDLEDEIFDEENEDDGDDRSVIYSDWSIINPCSDVEGYDYLDALDGLQPDDLPSEPPPPPLEDEIVEMLRDKDRLGGCFVGEILV</sequence>
<dbReference type="OrthoDB" id="5387995at2759"/>
<name>A0A9P8CJ30_9HELO</name>
<dbReference type="EMBL" id="MU253741">
    <property type="protein sequence ID" value="KAG9248923.1"/>
    <property type="molecule type" value="Genomic_DNA"/>
</dbReference>
<keyword evidence="2" id="KW-1185">Reference proteome</keyword>
<proteinExistence type="predicted"/>
<dbReference type="AlphaFoldDB" id="A0A9P8CJ30"/>
<evidence type="ECO:0000313" key="2">
    <source>
        <dbReference type="Proteomes" id="UP000887226"/>
    </source>
</evidence>
<accession>A0A9P8CJ30</accession>
<protein>
    <submittedName>
        <fullName evidence="1">Uncharacterized protein</fullName>
    </submittedName>
</protein>
<reference evidence="1" key="1">
    <citation type="journal article" date="2021" name="IMA Fungus">
        <title>Genomic characterization of three marine fungi, including Emericellopsis atlantica sp. nov. with signatures of a generalist lifestyle and marine biomass degradation.</title>
        <authorList>
            <person name="Hagestad O.C."/>
            <person name="Hou L."/>
            <person name="Andersen J.H."/>
            <person name="Hansen E.H."/>
            <person name="Altermark B."/>
            <person name="Li C."/>
            <person name="Kuhnert E."/>
            <person name="Cox R.J."/>
            <person name="Crous P.W."/>
            <person name="Spatafora J.W."/>
            <person name="Lail K."/>
            <person name="Amirebrahimi M."/>
            <person name="Lipzen A."/>
            <person name="Pangilinan J."/>
            <person name="Andreopoulos W."/>
            <person name="Hayes R.D."/>
            <person name="Ng V."/>
            <person name="Grigoriev I.V."/>
            <person name="Jackson S.A."/>
            <person name="Sutton T.D.S."/>
            <person name="Dobson A.D.W."/>
            <person name="Rama T."/>
        </authorList>
    </citation>
    <scope>NUCLEOTIDE SEQUENCE</scope>
    <source>
        <strain evidence="1">TRa3180A</strain>
    </source>
</reference>
<gene>
    <name evidence="1" type="ORF">BJ878DRAFT_236802</name>
</gene>
<comment type="caution">
    <text evidence="1">The sequence shown here is derived from an EMBL/GenBank/DDBJ whole genome shotgun (WGS) entry which is preliminary data.</text>
</comment>
<dbReference type="Proteomes" id="UP000887226">
    <property type="component" value="Unassembled WGS sequence"/>
</dbReference>
<organism evidence="1 2">
    <name type="scientific">Calycina marina</name>
    <dbReference type="NCBI Taxonomy" id="1763456"/>
    <lineage>
        <taxon>Eukaryota</taxon>
        <taxon>Fungi</taxon>
        <taxon>Dikarya</taxon>
        <taxon>Ascomycota</taxon>
        <taxon>Pezizomycotina</taxon>
        <taxon>Leotiomycetes</taxon>
        <taxon>Helotiales</taxon>
        <taxon>Pezizellaceae</taxon>
        <taxon>Calycina</taxon>
    </lineage>
</organism>